<evidence type="ECO:0000313" key="4">
    <source>
        <dbReference type="Proteomes" id="UP000282087"/>
    </source>
</evidence>
<feature type="compositionally biased region" description="Basic and acidic residues" evidence="1">
    <location>
        <begin position="379"/>
        <end position="430"/>
    </location>
</feature>
<feature type="compositionally biased region" description="Basic residues" evidence="1">
    <location>
        <begin position="292"/>
        <end position="306"/>
    </location>
</feature>
<reference evidence="3 4" key="1">
    <citation type="submission" date="2018-06" db="EMBL/GenBank/DDBJ databases">
        <title>Comparative genomics of downy mildews reveals potential adaptations to biotrophy.</title>
        <authorList>
            <person name="Fletcher K."/>
            <person name="Klosterman S.J."/>
            <person name="Derevnina L."/>
            <person name="Martin F."/>
            <person name="Koike S."/>
            <person name="Reyes Chin-Wo S."/>
            <person name="Mou B."/>
            <person name="Michelmore R."/>
        </authorList>
    </citation>
    <scope>NUCLEOTIDE SEQUENCE [LARGE SCALE GENOMIC DNA]</scope>
    <source>
        <strain evidence="3 4">R14</strain>
    </source>
</reference>
<evidence type="ECO:0000313" key="3">
    <source>
        <dbReference type="EMBL" id="RMX64189.1"/>
    </source>
</evidence>
<feature type="region of interest" description="Disordered" evidence="1">
    <location>
        <begin position="1"/>
        <end position="30"/>
    </location>
</feature>
<accession>A0A3M6VC42</accession>
<evidence type="ECO:0000256" key="1">
    <source>
        <dbReference type="SAM" id="MobiDB-lite"/>
    </source>
</evidence>
<gene>
    <name evidence="3" type="ORF">DD238_006398</name>
</gene>
<comment type="caution">
    <text evidence="3">The sequence shown here is derived from an EMBL/GenBank/DDBJ whole genome shotgun (WGS) entry which is preliminary data.</text>
</comment>
<dbReference type="STRING" id="542832.A0A3M6VC42"/>
<feature type="compositionally biased region" description="Acidic residues" evidence="1">
    <location>
        <begin position="741"/>
        <end position="760"/>
    </location>
</feature>
<dbReference type="VEuPathDB" id="FungiDB:DD237_006890"/>
<dbReference type="EMBL" id="QLLG01000332">
    <property type="protein sequence ID" value="RMX64189.1"/>
    <property type="molecule type" value="Genomic_DNA"/>
</dbReference>
<feature type="region of interest" description="Disordered" evidence="1">
    <location>
        <begin position="494"/>
        <end position="529"/>
    </location>
</feature>
<dbReference type="SMART" id="SM00456">
    <property type="entry name" value="WW"/>
    <property type="match status" value="1"/>
</dbReference>
<dbReference type="Pfam" id="PF00397">
    <property type="entry name" value="WW"/>
    <property type="match status" value="1"/>
</dbReference>
<dbReference type="PROSITE" id="PS50020">
    <property type="entry name" value="WW_DOMAIN_2"/>
    <property type="match status" value="1"/>
</dbReference>
<feature type="compositionally biased region" description="Polar residues" evidence="1">
    <location>
        <begin position="328"/>
        <end position="339"/>
    </location>
</feature>
<feature type="compositionally biased region" description="Polar residues" evidence="1">
    <location>
        <begin position="496"/>
        <end position="521"/>
    </location>
</feature>
<feature type="compositionally biased region" description="Basic and acidic residues" evidence="1">
    <location>
        <begin position="229"/>
        <end position="291"/>
    </location>
</feature>
<organism evidence="3 4">
    <name type="scientific">Peronospora effusa</name>
    <dbReference type="NCBI Taxonomy" id="542832"/>
    <lineage>
        <taxon>Eukaryota</taxon>
        <taxon>Sar</taxon>
        <taxon>Stramenopiles</taxon>
        <taxon>Oomycota</taxon>
        <taxon>Peronosporomycetes</taxon>
        <taxon>Peronosporales</taxon>
        <taxon>Peronosporaceae</taxon>
        <taxon>Peronospora</taxon>
    </lineage>
</organism>
<dbReference type="Gene3D" id="2.20.70.10">
    <property type="match status" value="1"/>
</dbReference>
<dbReference type="SUPFAM" id="SSF51045">
    <property type="entry name" value="WW domain"/>
    <property type="match status" value="1"/>
</dbReference>
<feature type="region of interest" description="Disordered" evidence="1">
    <location>
        <begin position="722"/>
        <end position="760"/>
    </location>
</feature>
<keyword evidence="4" id="KW-1185">Reference proteome</keyword>
<sequence>MSKKTRKSRRDDEDTGGETLPDGWDQFTSPDGHLYYYNADTKESRWEFPSKEKKEVLVRSKLSRRNYRDDIGKVLDQNEPLIRSITVKKEKIKQEKKTMEEQETVATAVNLSNVMFRKLQASLGGKLEAIHTGPPPMMNIRRERFLSEYTGGTIGQEATMPLTSVEEEYETETAGMSAAERLRFLRKKRQENMMSKRENSMEDDFMAEVAKNMKKKGIVVLRKEEREGKEKMVRWEEQEKEEEECKRRQMQEEMEMKKERNEQITKEREERQEQERVKQLDLEQREQEQQKEKRKKQEKKEKKKKEKKEEQNDQRNVCLVSVCHETSDTGQHVHNQLSVVENVGEQDDDDLDVSSPERVKHRRHNRSQGSKHGISVDRQAMKHMESVEDDHPPADDRVSLRFEVKTDAVQDDKQRMREERRARKQREKEMLVASKLTSELPRPKPTPSFDEPYEESQTQPTSSIEVGETTKARTKYLRRERRQMAKMEAALAAQNLDGTSGHENAQPVTPTESHTNSSNGPTIGLANAGGYPMSGQPLLGQPPFSGGMCPSYPYIMMPPPPSPYGYYYSYMQPYSLPIPMYPSAVVPPGYQLMPTPPHSANGMAVPSALIPYGTDTTLANAYGYDMHFGGTSGPEVSRCDCCKGVGVGLVEKNGVCAHCNRLRLAFILDSAQMRLRCSVCGGWGFQLLQANGMCEHCTRSAQKSQWRLLAAAAARRPSSVATAITAVQPRQTSAKTKSEKDEFDDIDWDQSSLDDSDWDD</sequence>
<dbReference type="InterPro" id="IPR036020">
    <property type="entry name" value="WW_dom_sf"/>
</dbReference>
<protein>
    <recommendedName>
        <fullName evidence="2">WW domain-containing protein</fullName>
    </recommendedName>
</protein>
<dbReference type="CDD" id="cd00201">
    <property type="entry name" value="WW"/>
    <property type="match status" value="1"/>
</dbReference>
<dbReference type="InterPro" id="IPR001202">
    <property type="entry name" value="WW_dom"/>
</dbReference>
<feature type="region of interest" description="Disordered" evidence="1">
    <location>
        <begin position="229"/>
        <end position="467"/>
    </location>
</feature>
<dbReference type="AlphaFoldDB" id="A0A3M6VC42"/>
<proteinExistence type="predicted"/>
<feature type="compositionally biased region" description="Polar residues" evidence="1">
    <location>
        <begin position="455"/>
        <end position="464"/>
    </location>
</feature>
<dbReference type="PROSITE" id="PS01159">
    <property type="entry name" value="WW_DOMAIN_1"/>
    <property type="match status" value="1"/>
</dbReference>
<feature type="domain" description="WW" evidence="2">
    <location>
        <begin position="18"/>
        <end position="51"/>
    </location>
</feature>
<dbReference type="Proteomes" id="UP000282087">
    <property type="component" value="Unassembled WGS sequence"/>
</dbReference>
<name>A0A3M6VC42_9STRA</name>
<evidence type="ECO:0000259" key="2">
    <source>
        <dbReference type="PROSITE" id="PS50020"/>
    </source>
</evidence>